<dbReference type="InterPro" id="IPR020449">
    <property type="entry name" value="Tscrpt_reg_AraC-type_HTH"/>
</dbReference>
<feature type="transmembrane region" description="Helical" evidence="4">
    <location>
        <begin position="21"/>
        <end position="42"/>
    </location>
</feature>
<dbReference type="STRING" id="1073328.SAMN05216294_0125"/>
<proteinExistence type="predicted"/>
<reference evidence="7" key="1">
    <citation type="submission" date="2016-10" db="EMBL/GenBank/DDBJ databases">
        <authorList>
            <person name="Varghese N."/>
            <person name="Submissions S."/>
        </authorList>
    </citation>
    <scope>NUCLEOTIDE SEQUENCE [LARGE SCALE GENOMIC DNA]</scope>
    <source>
        <strain evidence="7">DSM 25030</strain>
    </source>
</reference>
<dbReference type="GO" id="GO:0043565">
    <property type="term" value="F:sequence-specific DNA binding"/>
    <property type="evidence" value="ECO:0007669"/>
    <property type="project" value="InterPro"/>
</dbReference>
<dbReference type="PANTHER" id="PTHR43280:SF29">
    <property type="entry name" value="ARAC-FAMILY TRANSCRIPTIONAL REGULATOR"/>
    <property type="match status" value="1"/>
</dbReference>
<dbReference type="SMART" id="SM00342">
    <property type="entry name" value="HTH_ARAC"/>
    <property type="match status" value="1"/>
</dbReference>
<evidence type="ECO:0000256" key="3">
    <source>
        <dbReference type="ARBA" id="ARBA00023163"/>
    </source>
</evidence>
<name>A0A1H2VPM7_9FLAO</name>
<evidence type="ECO:0000259" key="5">
    <source>
        <dbReference type="PROSITE" id="PS01124"/>
    </source>
</evidence>
<evidence type="ECO:0000313" key="6">
    <source>
        <dbReference type="EMBL" id="SDW70208.1"/>
    </source>
</evidence>
<evidence type="ECO:0000256" key="1">
    <source>
        <dbReference type="ARBA" id="ARBA00023015"/>
    </source>
</evidence>
<keyword evidence="4" id="KW-0472">Membrane</keyword>
<feature type="transmembrane region" description="Helical" evidence="4">
    <location>
        <begin position="48"/>
        <end position="71"/>
    </location>
</feature>
<dbReference type="PANTHER" id="PTHR43280">
    <property type="entry name" value="ARAC-FAMILY TRANSCRIPTIONAL REGULATOR"/>
    <property type="match status" value="1"/>
</dbReference>
<gene>
    <name evidence="6" type="ORF">SAMN04487892_2168</name>
</gene>
<keyword evidence="7" id="KW-1185">Reference proteome</keyword>
<dbReference type="EMBL" id="FNMY01000002">
    <property type="protein sequence ID" value="SDW70208.1"/>
    <property type="molecule type" value="Genomic_DNA"/>
</dbReference>
<evidence type="ECO:0000313" key="7">
    <source>
        <dbReference type="Proteomes" id="UP000199592"/>
    </source>
</evidence>
<dbReference type="OrthoDB" id="9779074at2"/>
<keyword evidence="1" id="KW-0805">Transcription regulation</keyword>
<dbReference type="Pfam" id="PF12833">
    <property type="entry name" value="HTH_18"/>
    <property type="match status" value="1"/>
</dbReference>
<dbReference type="AlphaFoldDB" id="A0A1H2VPM7"/>
<sequence length="216" mass="25034">MSIWNQTPFFTKKNGQTITKNLLFIFFFLFVYSVGILSFSWFKSDGQINTVLVFSHLIPLLLYAVIIFVLIRFPKILDQSVYHLGTLQMKQNKYEKTGLSESFSLELKDKLENLMDSKKLYLNHEIRLNHIADLLDISRHHASQVINENFGLSFYDFINSYRIKDAKIKLCNGFENSSESISDIAYQCGFNNRVSFYKAFKKVTGSTPTEFMVKAA</sequence>
<dbReference type="SUPFAM" id="SSF46689">
    <property type="entry name" value="Homeodomain-like"/>
    <property type="match status" value="1"/>
</dbReference>
<dbReference type="InterPro" id="IPR009057">
    <property type="entry name" value="Homeodomain-like_sf"/>
</dbReference>
<dbReference type="Proteomes" id="UP000199592">
    <property type="component" value="Unassembled WGS sequence"/>
</dbReference>
<dbReference type="InterPro" id="IPR018060">
    <property type="entry name" value="HTH_AraC"/>
</dbReference>
<keyword evidence="3" id="KW-0804">Transcription</keyword>
<organism evidence="6 7">
    <name type="scientific">Flagellimonas zhangzhouensis</name>
    <dbReference type="NCBI Taxonomy" id="1073328"/>
    <lineage>
        <taxon>Bacteria</taxon>
        <taxon>Pseudomonadati</taxon>
        <taxon>Bacteroidota</taxon>
        <taxon>Flavobacteriia</taxon>
        <taxon>Flavobacteriales</taxon>
        <taxon>Flavobacteriaceae</taxon>
        <taxon>Flagellimonas</taxon>
    </lineage>
</organism>
<dbReference type="PROSITE" id="PS01124">
    <property type="entry name" value="HTH_ARAC_FAMILY_2"/>
    <property type="match status" value="1"/>
</dbReference>
<dbReference type="GO" id="GO:0003700">
    <property type="term" value="F:DNA-binding transcription factor activity"/>
    <property type="evidence" value="ECO:0007669"/>
    <property type="project" value="InterPro"/>
</dbReference>
<evidence type="ECO:0000256" key="4">
    <source>
        <dbReference type="SAM" id="Phobius"/>
    </source>
</evidence>
<dbReference type="PRINTS" id="PR00032">
    <property type="entry name" value="HTHARAC"/>
</dbReference>
<accession>A0A1H2VPM7</accession>
<keyword evidence="4" id="KW-0812">Transmembrane</keyword>
<keyword evidence="4" id="KW-1133">Transmembrane helix</keyword>
<dbReference type="Gene3D" id="1.10.10.60">
    <property type="entry name" value="Homeodomain-like"/>
    <property type="match status" value="2"/>
</dbReference>
<keyword evidence="2" id="KW-0238">DNA-binding</keyword>
<protein>
    <submittedName>
        <fullName evidence="6">Helix-turn-helix domain-containing protein</fullName>
    </submittedName>
</protein>
<feature type="domain" description="HTH araC/xylS-type" evidence="5">
    <location>
        <begin position="112"/>
        <end position="214"/>
    </location>
</feature>
<evidence type="ECO:0000256" key="2">
    <source>
        <dbReference type="ARBA" id="ARBA00023125"/>
    </source>
</evidence>